<dbReference type="EMBL" id="NCVQ01000005">
    <property type="protein sequence ID" value="PWZ28527.1"/>
    <property type="molecule type" value="Genomic_DNA"/>
</dbReference>
<sequence length="111" mass="12270">MLCASCGWLLTDQQPDTPASVTDSFVADLDELLEYRTEKTILRTELLNGAAHCYPPMHKLNNYKIKASCEDMITMAETTTGGEPLSEDNLVNTIEASDRALNLDADKEDDT</sequence>
<protein>
    <submittedName>
        <fullName evidence="1">Uncharacterized protein</fullName>
    </submittedName>
</protein>
<comment type="caution">
    <text evidence="1">The sequence shown here is derived from an EMBL/GenBank/DDBJ whole genome shotgun (WGS) entry which is preliminary data.</text>
</comment>
<organism evidence="1 2">
    <name type="scientific">Zea mays</name>
    <name type="common">Maize</name>
    <dbReference type="NCBI Taxonomy" id="4577"/>
    <lineage>
        <taxon>Eukaryota</taxon>
        <taxon>Viridiplantae</taxon>
        <taxon>Streptophyta</taxon>
        <taxon>Embryophyta</taxon>
        <taxon>Tracheophyta</taxon>
        <taxon>Spermatophyta</taxon>
        <taxon>Magnoliopsida</taxon>
        <taxon>Liliopsida</taxon>
        <taxon>Poales</taxon>
        <taxon>Poaceae</taxon>
        <taxon>PACMAD clade</taxon>
        <taxon>Panicoideae</taxon>
        <taxon>Andropogonodae</taxon>
        <taxon>Andropogoneae</taxon>
        <taxon>Tripsacinae</taxon>
        <taxon>Zea</taxon>
    </lineage>
</organism>
<dbReference type="AlphaFoldDB" id="A0A3L6FA97"/>
<name>A0A3L6FA97_MAIZE</name>
<gene>
    <name evidence="1" type="ORF">Zm00014a_035062</name>
</gene>
<dbReference type="Proteomes" id="UP000251960">
    <property type="component" value="Chromosome 4"/>
</dbReference>
<reference evidence="1 2" key="1">
    <citation type="journal article" date="2018" name="Nat. Genet.">
        <title>Extensive intraspecific gene order and gene structural variations between Mo17 and other maize genomes.</title>
        <authorList>
            <person name="Sun S."/>
            <person name="Zhou Y."/>
            <person name="Chen J."/>
            <person name="Shi J."/>
            <person name="Zhao H."/>
            <person name="Zhao H."/>
            <person name="Song W."/>
            <person name="Zhang M."/>
            <person name="Cui Y."/>
            <person name="Dong X."/>
            <person name="Liu H."/>
            <person name="Ma X."/>
            <person name="Jiao Y."/>
            <person name="Wang B."/>
            <person name="Wei X."/>
            <person name="Stein J.C."/>
            <person name="Glaubitz J.C."/>
            <person name="Lu F."/>
            <person name="Yu G."/>
            <person name="Liang C."/>
            <person name="Fengler K."/>
            <person name="Li B."/>
            <person name="Rafalski A."/>
            <person name="Schnable P.S."/>
            <person name="Ware D.H."/>
            <person name="Buckler E.S."/>
            <person name="Lai J."/>
        </authorList>
    </citation>
    <scope>NUCLEOTIDE SEQUENCE [LARGE SCALE GENOMIC DNA]</scope>
    <source>
        <strain evidence="2">cv. Missouri 17</strain>
        <tissue evidence="1">Seedling</tissue>
    </source>
</reference>
<accession>A0A3L6FA97</accession>
<evidence type="ECO:0000313" key="2">
    <source>
        <dbReference type="Proteomes" id="UP000251960"/>
    </source>
</evidence>
<proteinExistence type="predicted"/>
<evidence type="ECO:0000313" key="1">
    <source>
        <dbReference type="EMBL" id="PWZ28527.1"/>
    </source>
</evidence>